<feature type="domain" description="Outer membrane protein beta-barrel" evidence="3">
    <location>
        <begin position="48"/>
        <end position="220"/>
    </location>
</feature>
<dbReference type="EMBL" id="RAWG01000082">
    <property type="protein sequence ID" value="RKH42666.1"/>
    <property type="molecule type" value="Genomic_DNA"/>
</dbReference>
<protein>
    <recommendedName>
        <fullName evidence="3">Outer membrane protein beta-barrel domain-containing protein</fullName>
    </recommendedName>
</protein>
<evidence type="ECO:0000259" key="3">
    <source>
        <dbReference type="Pfam" id="PF13505"/>
    </source>
</evidence>
<gene>
    <name evidence="4" type="ORF">D7X12_15170</name>
</gene>
<dbReference type="InterPro" id="IPR011250">
    <property type="entry name" value="OMP/PagP_B-barrel"/>
</dbReference>
<proteinExistence type="predicted"/>
<dbReference type="Gene3D" id="2.40.160.20">
    <property type="match status" value="1"/>
</dbReference>
<sequence length="240" mass="25847">MRLLTLFPLALLALAVPRGARAQSTSGTAPDPVGFATKMSEGPERHFMFNAGGGVSFPISDAGDRFETGGGFQLGAGYQFLRNLGVMAEYYYSSYSIQADVLTGSGVDGSHYMQYGSLNAVWNVIPRSTLGFYFIAGPGLYHRKVELTRLGGVATIPYCDPWLYYCGTDVVPVTQILGSRSSTDFGVGGGVGFTVKIDGDLRLYVEGRYHYIFGDSFDLPDGSSSKADGQYIPVTLGIRY</sequence>
<dbReference type="AlphaFoldDB" id="A0A3A8NEB2"/>
<organism evidence="4 5">
    <name type="scientific">Corallococcus sicarius</name>
    <dbReference type="NCBI Taxonomy" id="2316726"/>
    <lineage>
        <taxon>Bacteria</taxon>
        <taxon>Pseudomonadati</taxon>
        <taxon>Myxococcota</taxon>
        <taxon>Myxococcia</taxon>
        <taxon>Myxococcales</taxon>
        <taxon>Cystobacterineae</taxon>
        <taxon>Myxococcaceae</taxon>
        <taxon>Corallococcus</taxon>
    </lineage>
</organism>
<dbReference type="OrthoDB" id="5381819at2"/>
<dbReference type="Pfam" id="PF13505">
    <property type="entry name" value="OMP_b-brl"/>
    <property type="match status" value="1"/>
</dbReference>
<keyword evidence="5" id="KW-1185">Reference proteome</keyword>
<evidence type="ECO:0000256" key="1">
    <source>
        <dbReference type="ARBA" id="ARBA00022729"/>
    </source>
</evidence>
<dbReference type="SUPFAM" id="SSF56925">
    <property type="entry name" value="OMPA-like"/>
    <property type="match status" value="1"/>
</dbReference>
<feature type="chain" id="PRO_5017318801" description="Outer membrane protein beta-barrel domain-containing protein" evidence="2">
    <location>
        <begin position="23"/>
        <end position="240"/>
    </location>
</feature>
<evidence type="ECO:0000256" key="2">
    <source>
        <dbReference type="SAM" id="SignalP"/>
    </source>
</evidence>
<dbReference type="Proteomes" id="UP000273405">
    <property type="component" value="Unassembled WGS sequence"/>
</dbReference>
<reference evidence="5" key="1">
    <citation type="submission" date="2018-09" db="EMBL/GenBank/DDBJ databases">
        <authorList>
            <person name="Livingstone P.G."/>
            <person name="Whitworth D.E."/>
        </authorList>
    </citation>
    <scope>NUCLEOTIDE SEQUENCE [LARGE SCALE GENOMIC DNA]</scope>
    <source>
        <strain evidence="5">CA040B</strain>
    </source>
</reference>
<dbReference type="RefSeq" id="WP_120625991.1">
    <property type="nucleotide sequence ID" value="NZ_RAWG01000082.1"/>
</dbReference>
<comment type="caution">
    <text evidence="4">The sequence shown here is derived from an EMBL/GenBank/DDBJ whole genome shotgun (WGS) entry which is preliminary data.</text>
</comment>
<name>A0A3A8NEB2_9BACT</name>
<dbReference type="InterPro" id="IPR027385">
    <property type="entry name" value="Beta-barrel_OMP"/>
</dbReference>
<evidence type="ECO:0000313" key="4">
    <source>
        <dbReference type="EMBL" id="RKH42666.1"/>
    </source>
</evidence>
<evidence type="ECO:0000313" key="5">
    <source>
        <dbReference type="Proteomes" id="UP000273405"/>
    </source>
</evidence>
<feature type="signal peptide" evidence="2">
    <location>
        <begin position="1"/>
        <end position="22"/>
    </location>
</feature>
<keyword evidence="1 2" id="KW-0732">Signal</keyword>
<accession>A0A3A8NEB2</accession>